<sequence length="115" mass="13401">VKLKRPAEGTRGLKRHNEVLRTDSQIGKQGRDNRANRKFRDIAVGDDENESDWRSRENRHQAKKEFKDIAVGEDASEGDWRVGEDRQETKREVKDVAVGDDVSMDVRRIKEEIRE</sequence>
<reference evidence="2" key="1">
    <citation type="submission" date="2014-12" db="EMBL/GenBank/DDBJ databases">
        <title>Insight into the proteome of Arion vulgaris.</title>
        <authorList>
            <person name="Aradska J."/>
            <person name="Bulat T."/>
            <person name="Smidak R."/>
            <person name="Sarate P."/>
            <person name="Gangsoo J."/>
            <person name="Sialana F."/>
            <person name="Bilban M."/>
            <person name="Lubec G."/>
        </authorList>
    </citation>
    <scope>NUCLEOTIDE SEQUENCE</scope>
    <source>
        <tissue evidence="2">Skin</tissue>
    </source>
</reference>
<feature type="compositionally biased region" description="Basic and acidic residues" evidence="1">
    <location>
        <begin position="29"/>
        <end position="43"/>
    </location>
</feature>
<feature type="region of interest" description="Disordered" evidence="1">
    <location>
        <begin position="1"/>
        <end position="65"/>
    </location>
</feature>
<accession>A0A0B6Z136</accession>
<evidence type="ECO:0000313" key="2">
    <source>
        <dbReference type="EMBL" id="CEK61636.1"/>
    </source>
</evidence>
<name>A0A0B6Z136_9EUPU</name>
<dbReference type="EMBL" id="HACG01014771">
    <property type="protein sequence ID" value="CEK61636.1"/>
    <property type="molecule type" value="Transcribed_RNA"/>
</dbReference>
<feature type="compositionally biased region" description="Basic and acidic residues" evidence="1">
    <location>
        <begin position="51"/>
        <end position="65"/>
    </location>
</feature>
<feature type="non-terminal residue" evidence="2">
    <location>
        <position position="1"/>
    </location>
</feature>
<proteinExistence type="predicted"/>
<evidence type="ECO:0000256" key="1">
    <source>
        <dbReference type="SAM" id="MobiDB-lite"/>
    </source>
</evidence>
<dbReference type="AlphaFoldDB" id="A0A0B6Z136"/>
<protein>
    <submittedName>
        <fullName evidence="2">Uncharacterized protein</fullName>
    </submittedName>
</protein>
<gene>
    <name evidence="2" type="primary">ORF42811</name>
</gene>
<organism evidence="2">
    <name type="scientific">Arion vulgaris</name>
    <dbReference type="NCBI Taxonomy" id="1028688"/>
    <lineage>
        <taxon>Eukaryota</taxon>
        <taxon>Metazoa</taxon>
        <taxon>Spiralia</taxon>
        <taxon>Lophotrochozoa</taxon>
        <taxon>Mollusca</taxon>
        <taxon>Gastropoda</taxon>
        <taxon>Heterobranchia</taxon>
        <taxon>Euthyneura</taxon>
        <taxon>Panpulmonata</taxon>
        <taxon>Eupulmonata</taxon>
        <taxon>Stylommatophora</taxon>
        <taxon>Helicina</taxon>
        <taxon>Arionoidea</taxon>
        <taxon>Arionidae</taxon>
        <taxon>Arion</taxon>
    </lineage>
</organism>